<dbReference type="Pfam" id="PF00043">
    <property type="entry name" value="GST_C"/>
    <property type="match status" value="1"/>
</dbReference>
<dbReference type="PANTHER" id="PTHR44051">
    <property type="entry name" value="GLUTATHIONE S-TRANSFERASE-RELATED"/>
    <property type="match status" value="1"/>
</dbReference>
<dbReference type="Gene3D" id="3.40.30.10">
    <property type="entry name" value="Glutaredoxin"/>
    <property type="match status" value="1"/>
</dbReference>
<evidence type="ECO:0000259" key="2">
    <source>
        <dbReference type="PROSITE" id="PS50404"/>
    </source>
</evidence>
<feature type="domain" description="GST C-terminal" evidence="3">
    <location>
        <begin position="86"/>
        <end position="209"/>
    </location>
</feature>
<comment type="similarity">
    <text evidence="1">Belongs to the GST superfamily.</text>
</comment>
<dbReference type="Gene3D" id="1.20.1050.10">
    <property type="match status" value="1"/>
</dbReference>
<dbReference type="InterPro" id="IPR036282">
    <property type="entry name" value="Glutathione-S-Trfase_C_sf"/>
</dbReference>
<dbReference type="SFLD" id="SFLDS00019">
    <property type="entry name" value="Glutathione_Transferase_(cytos"/>
    <property type="match status" value="1"/>
</dbReference>
<dbReference type="EMBL" id="AB177985">
    <property type="protein sequence ID" value="BAD66861.1"/>
    <property type="molecule type" value="Genomic_DNA"/>
</dbReference>
<dbReference type="CDD" id="cd03057">
    <property type="entry name" value="GST_N_Beta"/>
    <property type="match status" value="1"/>
</dbReference>
<dbReference type="PROSITE" id="PS50404">
    <property type="entry name" value="GST_NTER"/>
    <property type="match status" value="1"/>
</dbReference>
<gene>
    <name evidence="4" type="primary">orf7</name>
</gene>
<dbReference type="InterPro" id="IPR004045">
    <property type="entry name" value="Glutathione_S-Trfase_N"/>
</dbReference>
<dbReference type="SUPFAM" id="SSF47616">
    <property type="entry name" value="GST C-terminal domain-like"/>
    <property type="match status" value="1"/>
</dbReference>
<dbReference type="PROSITE" id="PS50405">
    <property type="entry name" value="GST_CTER"/>
    <property type="match status" value="1"/>
</dbReference>
<dbReference type="InterPro" id="IPR040079">
    <property type="entry name" value="Glutathione_S-Trfase"/>
</dbReference>
<feature type="domain" description="GST N-terminal" evidence="2">
    <location>
        <begin position="1"/>
        <end position="85"/>
    </location>
</feature>
<dbReference type="InterPro" id="IPR010987">
    <property type="entry name" value="Glutathione-S-Trfase_C-like"/>
</dbReference>
<dbReference type="SUPFAM" id="SSF52833">
    <property type="entry name" value="Thioredoxin-like"/>
    <property type="match status" value="1"/>
</dbReference>
<sequence length="209" mass="22878">MLKLYYNPGSCSLASHAALEEAGLPYEAELIDLTQNAQFSDAYRQKNPWARVPALQIGDDVLDRKISPILNHIAGLVPEKALLPTEGLARARALEWLALLSSTVHVAFRPIFRPGRLAETAEGQKDVAATGLNSLKSVLALLDERLGKGPYVLGDTFSLCDPYLFVFVFWARRPILEGKLDPLPNLDAFAERMRARPSISAALAQEGLA</sequence>
<dbReference type="InterPro" id="IPR004046">
    <property type="entry name" value="GST_C"/>
</dbReference>
<name>Q5W9E5_9SPHN</name>
<keyword evidence="4" id="KW-0808">Transferase</keyword>
<evidence type="ECO:0000259" key="3">
    <source>
        <dbReference type="PROSITE" id="PS50405"/>
    </source>
</evidence>
<evidence type="ECO:0000256" key="1">
    <source>
        <dbReference type="RuleBase" id="RU003494"/>
    </source>
</evidence>
<dbReference type="Pfam" id="PF02798">
    <property type="entry name" value="GST_N"/>
    <property type="match status" value="1"/>
</dbReference>
<protein>
    <submittedName>
        <fullName evidence="4">Putative glutathione S transferase</fullName>
    </submittedName>
</protein>
<dbReference type="InterPro" id="IPR036249">
    <property type="entry name" value="Thioredoxin-like_sf"/>
</dbReference>
<reference evidence="4" key="1">
    <citation type="journal article" date="2005" name="J. Bacteriol.">
        <title>Identification and Characterization of Genes Involved in the Downstream Degradation Pathway of gamma-Hexachlorocyclohexane in Sphingomonas paucimobilis UT26.</title>
        <authorList>
            <person name="Endo R."/>
            <person name="Kamakura M."/>
            <person name="Miyauchi K."/>
            <person name="Fukuda M."/>
            <person name="Ohtsubo Y."/>
            <person name="Tsuda M."/>
            <person name="Nagata Y."/>
        </authorList>
    </citation>
    <scope>NUCLEOTIDE SEQUENCE</scope>
    <source>
        <strain evidence="4">UT26</strain>
    </source>
</reference>
<accession>Q5W9E5</accession>
<dbReference type="PANTHER" id="PTHR44051:SF8">
    <property type="entry name" value="GLUTATHIONE S-TRANSFERASE GSTA"/>
    <property type="match status" value="1"/>
</dbReference>
<dbReference type="CDD" id="cd03188">
    <property type="entry name" value="GST_C_Beta"/>
    <property type="match status" value="1"/>
</dbReference>
<dbReference type="GO" id="GO:0016740">
    <property type="term" value="F:transferase activity"/>
    <property type="evidence" value="ECO:0007669"/>
    <property type="project" value="UniProtKB-KW"/>
</dbReference>
<dbReference type="SFLD" id="SFLDG01150">
    <property type="entry name" value="Main.1:_Beta-like"/>
    <property type="match status" value="1"/>
</dbReference>
<proteinExistence type="inferred from homology"/>
<dbReference type="SFLD" id="SFLDG00358">
    <property type="entry name" value="Main_(cytGST)"/>
    <property type="match status" value="1"/>
</dbReference>
<dbReference type="AlphaFoldDB" id="Q5W9E5"/>
<evidence type="ECO:0000313" key="4">
    <source>
        <dbReference type="EMBL" id="BAD66861.1"/>
    </source>
</evidence>
<organism evidence="4">
    <name type="scientific">Sphingobium indicum</name>
    <dbReference type="NCBI Taxonomy" id="332055"/>
    <lineage>
        <taxon>Bacteria</taxon>
        <taxon>Pseudomonadati</taxon>
        <taxon>Pseudomonadota</taxon>
        <taxon>Alphaproteobacteria</taxon>
        <taxon>Sphingomonadales</taxon>
        <taxon>Sphingomonadaceae</taxon>
        <taxon>Sphingobium</taxon>
    </lineage>
</organism>